<feature type="region of interest" description="Disordered" evidence="1">
    <location>
        <begin position="192"/>
        <end position="227"/>
    </location>
</feature>
<dbReference type="EMBL" id="AZIM01000971">
    <property type="protein sequence ID" value="ETE68632.1"/>
    <property type="molecule type" value="Genomic_DNA"/>
</dbReference>
<evidence type="ECO:0000256" key="1">
    <source>
        <dbReference type="SAM" id="MobiDB-lite"/>
    </source>
</evidence>
<evidence type="ECO:0000313" key="2">
    <source>
        <dbReference type="EMBL" id="ETE68632.1"/>
    </source>
</evidence>
<dbReference type="AlphaFoldDB" id="V8P432"/>
<name>V8P432_OPHHA</name>
<evidence type="ECO:0000313" key="3">
    <source>
        <dbReference type="Proteomes" id="UP000018936"/>
    </source>
</evidence>
<dbReference type="Proteomes" id="UP000018936">
    <property type="component" value="Unassembled WGS sequence"/>
</dbReference>
<sequence length="272" mass="30330">MHLPARAYVPSPRRQCAQGLPMPPAHARATHTTHMTCVTRATRASVHACVTPPCAPRASMHAQVCPAHYRAPRTCMPDTRQSAVWRAAGAHAHNGSACHFWYTCHRFTTTGLGVRGSKRPSILTLKWDTHHLSLIYNTGLSTVPRRIHTDLHSDSDGPEDTDKPPNGRPYTISDRWQSKLFKKVMALPQLPKASCSMGKEKRKKEKGKEGRKEGRKRKKKERERERPAYNGLLSAPCFLALLCLLNPSGILTSRGQHLMLSLLQAGSRAEKE</sequence>
<feature type="region of interest" description="Disordered" evidence="1">
    <location>
        <begin position="148"/>
        <end position="172"/>
    </location>
</feature>
<proteinExistence type="predicted"/>
<accession>V8P432</accession>
<feature type="compositionally biased region" description="Basic and acidic residues" evidence="1">
    <location>
        <begin position="148"/>
        <end position="165"/>
    </location>
</feature>
<organism evidence="2 3">
    <name type="scientific">Ophiophagus hannah</name>
    <name type="common">King cobra</name>
    <name type="synonym">Naja hannah</name>
    <dbReference type="NCBI Taxonomy" id="8665"/>
    <lineage>
        <taxon>Eukaryota</taxon>
        <taxon>Metazoa</taxon>
        <taxon>Chordata</taxon>
        <taxon>Craniata</taxon>
        <taxon>Vertebrata</taxon>
        <taxon>Euteleostomi</taxon>
        <taxon>Lepidosauria</taxon>
        <taxon>Squamata</taxon>
        <taxon>Bifurcata</taxon>
        <taxon>Unidentata</taxon>
        <taxon>Episquamata</taxon>
        <taxon>Toxicofera</taxon>
        <taxon>Serpentes</taxon>
        <taxon>Colubroidea</taxon>
        <taxon>Elapidae</taxon>
        <taxon>Elapinae</taxon>
        <taxon>Ophiophagus</taxon>
    </lineage>
</organism>
<gene>
    <name evidence="2" type="ORF">L345_05570</name>
</gene>
<reference evidence="2 3" key="1">
    <citation type="journal article" date="2013" name="Proc. Natl. Acad. Sci. U.S.A.">
        <title>The king cobra genome reveals dynamic gene evolution and adaptation in the snake venom system.</title>
        <authorList>
            <person name="Vonk F.J."/>
            <person name="Casewell N.R."/>
            <person name="Henkel C.V."/>
            <person name="Heimberg A.M."/>
            <person name="Jansen H.J."/>
            <person name="McCleary R.J."/>
            <person name="Kerkkamp H.M."/>
            <person name="Vos R.A."/>
            <person name="Guerreiro I."/>
            <person name="Calvete J.J."/>
            <person name="Wuster W."/>
            <person name="Woods A.E."/>
            <person name="Logan J.M."/>
            <person name="Harrison R.A."/>
            <person name="Castoe T.A."/>
            <person name="de Koning A.P."/>
            <person name="Pollock D.D."/>
            <person name="Yandell M."/>
            <person name="Calderon D."/>
            <person name="Renjifo C."/>
            <person name="Currier R.B."/>
            <person name="Salgado D."/>
            <person name="Pla D."/>
            <person name="Sanz L."/>
            <person name="Hyder A.S."/>
            <person name="Ribeiro J.M."/>
            <person name="Arntzen J.W."/>
            <person name="van den Thillart G.E."/>
            <person name="Boetzer M."/>
            <person name="Pirovano W."/>
            <person name="Dirks R.P."/>
            <person name="Spaink H.P."/>
            <person name="Duboule D."/>
            <person name="McGlinn E."/>
            <person name="Kini R.M."/>
            <person name="Richardson M.K."/>
        </authorList>
    </citation>
    <scope>NUCLEOTIDE SEQUENCE</scope>
    <source>
        <tissue evidence="2">Blood</tissue>
    </source>
</reference>
<keyword evidence="3" id="KW-1185">Reference proteome</keyword>
<comment type="caution">
    <text evidence="2">The sequence shown here is derived from an EMBL/GenBank/DDBJ whole genome shotgun (WGS) entry which is preliminary data.</text>
</comment>
<protein>
    <submittedName>
        <fullName evidence="2">Uncharacterized protein</fullName>
    </submittedName>
</protein>
<feature type="non-terminal residue" evidence="2">
    <location>
        <position position="1"/>
    </location>
</feature>